<dbReference type="InterPro" id="IPR014284">
    <property type="entry name" value="RNA_pol_sigma-70_dom"/>
</dbReference>
<reference evidence="8" key="1">
    <citation type="submission" date="2023-06" db="EMBL/GenBank/DDBJ databases">
        <title>Genomic of Parafulvivirga corallium.</title>
        <authorList>
            <person name="Wang G."/>
        </authorList>
    </citation>
    <scope>NUCLEOTIDE SEQUENCE</scope>
    <source>
        <strain evidence="8">BMA10</strain>
    </source>
</reference>
<dbReference type="InterPro" id="IPR013249">
    <property type="entry name" value="RNA_pol_sigma70_r4_t2"/>
</dbReference>
<evidence type="ECO:0000256" key="4">
    <source>
        <dbReference type="ARBA" id="ARBA00023125"/>
    </source>
</evidence>
<gene>
    <name evidence="8" type="ORF">QQ008_03755</name>
</gene>
<keyword evidence="3" id="KW-0731">Sigma factor</keyword>
<evidence type="ECO:0000256" key="3">
    <source>
        <dbReference type="ARBA" id="ARBA00023082"/>
    </source>
</evidence>
<keyword evidence="9" id="KW-1185">Reference proteome</keyword>
<evidence type="ECO:0000259" key="6">
    <source>
        <dbReference type="Pfam" id="PF04542"/>
    </source>
</evidence>
<dbReference type="SUPFAM" id="SSF88659">
    <property type="entry name" value="Sigma3 and sigma4 domains of RNA polymerase sigma factors"/>
    <property type="match status" value="1"/>
</dbReference>
<evidence type="ECO:0000313" key="8">
    <source>
        <dbReference type="EMBL" id="MDN5200454.1"/>
    </source>
</evidence>
<keyword evidence="4" id="KW-0238">DNA-binding</keyword>
<accession>A0ABT8KIB1</accession>
<dbReference type="Gene3D" id="1.10.1740.10">
    <property type="match status" value="1"/>
</dbReference>
<comment type="similarity">
    <text evidence="1">Belongs to the sigma-70 factor family. ECF subfamily.</text>
</comment>
<dbReference type="CDD" id="cd06171">
    <property type="entry name" value="Sigma70_r4"/>
    <property type="match status" value="1"/>
</dbReference>
<dbReference type="SUPFAM" id="SSF88946">
    <property type="entry name" value="Sigma2 domain of RNA polymerase sigma factors"/>
    <property type="match status" value="1"/>
</dbReference>
<evidence type="ECO:0000259" key="7">
    <source>
        <dbReference type="Pfam" id="PF08281"/>
    </source>
</evidence>
<dbReference type="InterPro" id="IPR036388">
    <property type="entry name" value="WH-like_DNA-bd_sf"/>
</dbReference>
<dbReference type="Pfam" id="PF04542">
    <property type="entry name" value="Sigma70_r2"/>
    <property type="match status" value="1"/>
</dbReference>
<evidence type="ECO:0000256" key="2">
    <source>
        <dbReference type="ARBA" id="ARBA00023015"/>
    </source>
</evidence>
<feature type="domain" description="RNA polymerase sigma factor 70 region 4 type 2" evidence="7">
    <location>
        <begin position="113"/>
        <end position="164"/>
    </location>
</feature>
<dbReference type="PANTHER" id="PTHR43133">
    <property type="entry name" value="RNA POLYMERASE ECF-TYPE SIGMA FACTO"/>
    <property type="match status" value="1"/>
</dbReference>
<feature type="domain" description="RNA polymerase sigma-70 region 2" evidence="6">
    <location>
        <begin position="19"/>
        <end position="81"/>
    </location>
</feature>
<dbReference type="Pfam" id="PF08281">
    <property type="entry name" value="Sigma70_r4_2"/>
    <property type="match status" value="1"/>
</dbReference>
<dbReference type="NCBIfam" id="TIGR02937">
    <property type="entry name" value="sigma70-ECF"/>
    <property type="match status" value="1"/>
</dbReference>
<evidence type="ECO:0000256" key="1">
    <source>
        <dbReference type="ARBA" id="ARBA00010641"/>
    </source>
</evidence>
<evidence type="ECO:0000313" key="9">
    <source>
        <dbReference type="Proteomes" id="UP001172082"/>
    </source>
</evidence>
<dbReference type="EMBL" id="JAUJEA010000001">
    <property type="protein sequence ID" value="MDN5200454.1"/>
    <property type="molecule type" value="Genomic_DNA"/>
</dbReference>
<keyword evidence="5" id="KW-0804">Transcription</keyword>
<sequence>MSRLADTMTLEDFKELVLPVKNKLFRFALSFLKNEEEAKDVVQEVLIKIWHKGKEISFYNNIEAWCMTMVKNQSLDKLKSKHFNLPGVDDHKEIATYAPDPHHYSELSDTMKLIENTIETLPEKQKYVIRLRDIEGFSYQEISEILELDLNQVKVNLFRARKKIKHELLNAEAYGT</sequence>
<dbReference type="InterPro" id="IPR013324">
    <property type="entry name" value="RNA_pol_sigma_r3/r4-like"/>
</dbReference>
<protein>
    <submittedName>
        <fullName evidence="8">Sigma-70 family RNA polymerase sigma factor</fullName>
    </submittedName>
</protein>
<keyword evidence="2" id="KW-0805">Transcription regulation</keyword>
<evidence type="ECO:0000256" key="5">
    <source>
        <dbReference type="ARBA" id="ARBA00023163"/>
    </source>
</evidence>
<dbReference type="InterPro" id="IPR039425">
    <property type="entry name" value="RNA_pol_sigma-70-like"/>
</dbReference>
<dbReference type="Gene3D" id="1.10.10.10">
    <property type="entry name" value="Winged helix-like DNA-binding domain superfamily/Winged helix DNA-binding domain"/>
    <property type="match status" value="1"/>
</dbReference>
<dbReference type="InterPro" id="IPR013325">
    <property type="entry name" value="RNA_pol_sigma_r2"/>
</dbReference>
<dbReference type="Proteomes" id="UP001172082">
    <property type="component" value="Unassembled WGS sequence"/>
</dbReference>
<organism evidence="8 9">
    <name type="scientific">Splendidivirga corallicola</name>
    <dbReference type="NCBI Taxonomy" id="3051826"/>
    <lineage>
        <taxon>Bacteria</taxon>
        <taxon>Pseudomonadati</taxon>
        <taxon>Bacteroidota</taxon>
        <taxon>Cytophagia</taxon>
        <taxon>Cytophagales</taxon>
        <taxon>Splendidivirgaceae</taxon>
        <taxon>Splendidivirga</taxon>
    </lineage>
</organism>
<dbReference type="PANTHER" id="PTHR43133:SF8">
    <property type="entry name" value="RNA POLYMERASE SIGMA FACTOR HI_1459-RELATED"/>
    <property type="match status" value="1"/>
</dbReference>
<dbReference type="InterPro" id="IPR007627">
    <property type="entry name" value="RNA_pol_sigma70_r2"/>
</dbReference>
<comment type="caution">
    <text evidence="8">The sequence shown here is derived from an EMBL/GenBank/DDBJ whole genome shotgun (WGS) entry which is preliminary data.</text>
</comment>
<dbReference type="RefSeq" id="WP_346750479.1">
    <property type="nucleotide sequence ID" value="NZ_JAUJEA010000001.1"/>
</dbReference>
<proteinExistence type="inferred from homology"/>
<name>A0ABT8KIB1_9BACT</name>